<feature type="region of interest" description="Disordered" evidence="1">
    <location>
        <begin position="1"/>
        <end position="61"/>
    </location>
</feature>
<reference evidence="3" key="1">
    <citation type="journal article" date="2008" name="Nat. Genet.">
        <title>The Pristionchus pacificus genome provides a unique perspective on nematode lifestyle and parasitism.</title>
        <authorList>
            <person name="Dieterich C."/>
            <person name="Clifton S.W."/>
            <person name="Schuster L.N."/>
            <person name="Chinwalla A."/>
            <person name="Delehaunty K."/>
            <person name="Dinkelacker I."/>
            <person name="Fulton L."/>
            <person name="Fulton R."/>
            <person name="Godfrey J."/>
            <person name="Minx P."/>
            <person name="Mitreva M."/>
            <person name="Roeseler W."/>
            <person name="Tian H."/>
            <person name="Witte H."/>
            <person name="Yang S.P."/>
            <person name="Wilson R.K."/>
            <person name="Sommer R.J."/>
        </authorList>
    </citation>
    <scope>NUCLEOTIDE SEQUENCE [LARGE SCALE GENOMIC DNA]</scope>
    <source>
        <strain evidence="3">PS312</strain>
    </source>
</reference>
<reference evidence="2" key="2">
    <citation type="submission" date="2022-06" db="UniProtKB">
        <authorList>
            <consortium name="EnsemblMetazoa"/>
        </authorList>
    </citation>
    <scope>IDENTIFICATION</scope>
    <source>
        <strain evidence="2">PS312</strain>
    </source>
</reference>
<protein>
    <submittedName>
        <fullName evidence="2">Uncharacterized protein</fullName>
    </submittedName>
</protein>
<dbReference type="Proteomes" id="UP000005239">
    <property type="component" value="Unassembled WGS sequence"/>
</dbReference>
<accession>A0A2A6BCE4</accession>
<name>A0A2A6BCE4_PRIPA</name>
<gene>
    <name evidence="2" type="primary">WBGene00272350</name>
</gene>
<evidence type="ECO:0000313" key="2">
    <source>
        <dbReference type="EnsemblMetazoa" id="PPA33981.1"/>
    </source>
</evidence>
<feature type="region of interest" description="Disordered" evidence="1">
    <location>
        <begin position="74"/>
        <end position="103"/>
    </location>
</feature>
<keyword evidence="3" id="KW-1185">Reference proteome</keyword>
<dbReference type="AlphaFoldDB" id="A0A2A6BCE4"/>
<dbReference type="EnsemblMetazoa" id="PPA33981.1">
    <property type="protein sequence ID" value="PPA33981.1"/>
    <property type="gene ID" value="WBGene00272350"/>
</dbReference>
<evidence type="ECO:0000313" key="3">
    <source>
        <dbReference type="Proteomes" id="UP000005239"/>
    </source>
</evidence>
<proteinExistence type="predicted"/>
<feature type="compositionally biased region" description="Polar residues" evidence="1">
    <location>
        <begin position="24"/>
        <end position="40"/>
    </location>
</feature>
<sequence>MLKIEKNEERKIVEQPRRERDDTPISTRSPQSGLQGSQPGLFSEDRHAGQTDLNTASEDFNEGLRGCLRIATLDRPISTLPPRISKKDTEDLKPSTEDLHEKV</sequence>
<evidence type="ECO:0000256" key="1">
    <source>
        <dbReference type="SAM" id="MobiDB-lite"/>
    </source>
</evidence>
<feature type="compositionally biased region" description="Basic and acidic residues" evidence="1">
    <location>
        <begin position="85"/>
        <end position="103"/>
    </location>
</feature>
<feature type="compositionally biased region" description="Basic and acidic residues" evidence="1">
    <location>
        <begin position="1"/>
        <end position="23"/>
    </location>
</feature>
<accession>A0A8R1YUJ5</accession>
<organism evidence="2 3">
    <name type="scientific">Pristionchus pacificus</name>
    <name type="common">Parasitic nematode worm</name>
    <dbReference type="NCBI Taxonomy" id="54126"/>
    <lineage>
        <taxon>Eukaryota</taxon>
        <taxon>Metazoa</taxon>
        <taxon>Ecdysozoa</taxon>
        <taxon>Nematoda</taxon>
        <taxon>Chromadorea</taxon>
        <taxon>Rhabditida</taxon>
        <taxon>Rhabditina</taxon>
        <taxon>Diplogasteromorpha</taxon>
        <taxon>Diplogasteroidea</taxon>
        <taxon>Neodiplogasteridae</taxon>
        <taxon>Pristionchus</taxon>
    </lineage>
</organism>